<evidence type="ECO:0000313" key="3">
    <source>
        <dbReference type="Proteomes" id="UP000249081"/>
    </source>
</evidence>
<dbReference type="InterPro" id="IPR025067">
    <property type="entry name" value="DUF4079"/>
</dbReference>
<gene>
    <name evidence="2" type="ORF">DCF17_02340</name>
</gene>
<feature type="transmembrane region" description="Helical" evidence="1">
    <location>
        <begin position="183"/>
        <end position="201"/>
    </location>
</feature>
<dbReference type="Pfam" id="PF13301">
    <property type="entry name" value="DUF4079"/>
    <property type="match status" value="1"/>
</dbReference>
<evidence type="ECO:0000313" key="2">
    <source>
        <dbReference type="EMBL" id="PZO45256.1"/>
    </source>
</evidence>
<dbReference type="AlphaFoldDB" id="A0A2W4WK29"/>
<proteinExistence type="predicted"/>
<dbReference type="Proteomes" id="UP000249081">
    <property type="component" value="Unassembled WGS sequence"/>
</dbReference>
<comment type="caution">
    <text evidence="2">The sequence shown here is derived from an EMBL/GenBank/DDBJ whole genome shotgun (WGS) entry which is preliminary data.</text>
</comment>
<protein>
    <submittedName>
        <fullName evidence="2">DUF4079 domain-containing protein</fullName>
    </submittedName>
</protein>
<sequence>MLDAPDILRLLHPFLAVTWVMPLIGVAVYFAIQTRQRRLAVVNKTKTTIPPVVGKEHVGGGQWLSGSVVGLVLLGLAHPIFKTIARENVWASDPFRVIFVVVVYALTFASLAFLYKSRTPLWRGVMATLTGTGLWLLGMQPGVWRRGFEWYVSHFYLGMAAAMLMIFALATLPEVYKAKRWRIAHAAINTVAVLLFISQGITGVRDLLEIPLHWQEPFVFQCDFENRTC</sequence>
<feature type="transmembrane region" description="Helical" evidence="1">
    <location>
        <begin position="12"/>
        <end position="32"/>
    </location>
</feature>
<reference evidence="2 3" key="2">
    <citation type="submission" date="2018-06" db="EMBL/GenBank/DDBJ databases">
        <title>Metagenomic assembly of (sub)arctic Cyanobacteria and their associated microbiome from non-axenic cultures.</title>
        <authorList>
            <person name="Baurain D."/>
        </authorList>
    </citation>
    <scope>NUCLEOTIDE SEQUENCE [LARGE SCALE GENOMIC DNA]</scope>
    <source>
        <strain evidence="2">ULC041bin1</strain>
    </source>
</reference>
<organism evidence="2 3">
    <name type="scientific">Shackletoniella antarctica</name>
    <dbReference type="NCBI Taxonomy" id="268115"/>
    <lineage>
        <taxon>Bacteria</taxon>
        <taxon>Bacillati</taxon>
        <taxon>Cyanobacteriota</taxon>
        <taxon>Cyanophyceae</taxon>
        <taxon>Oculatellales</taxon>
        <taxon>Oculatellaceae</taxon>
        <taxon>Shackletoniella</taxon>
    </lineage>
</organism>
<name>A0A2W4WK29_9CYAN</name>
<keyword evidence="1" id="KW-0812">Transmembrane</keyword>
<reference evidence="3" key="1">
    <citation type="submission" date="2018-04" db="EMBL/GenBank/DDBJ databases">
        <authorList>
            <person name="Cornet L."/>
        </authorList>
    </citation>
    <scope>NUCLEOTIDE SEQUENCE [LARGE SCALE GENOMIC DNA]</scope>
</reference>
<feature type="transmembrane region" description="Helical" evidence="1">
    <location>
        <begin position="97"/>
        <end position="114"/>
    </location>
</feature>
<evidence type="ECO:0000256" key="1">
    <source>
        <dbReference type="SAM" id="Phobius"/>
    </source>
</evidence>
<feature type="transmembrane region" description="Helical" evidence="1">
    <location>
        <begin position="121"/>
        <end position="138"/>
    </location>
</feature>
<keyword evidence="1" id="KW-1133">Transmembrane helix</keyword>
<feature type="transmembrane region" description="Helical" evidence="1">
    <location>
        <begin position="63"/>
        <end position="85"/>
    </location>
</feature>
<accession>A0A2W4WK29</accession>
<feature type="transmembrane region" description="Helical" evidence="1">
    <location>
        <begin position="150"/>
        <end position="171"/>
    </location>
</feature>
<keyword evidence="1" id="KW-0472">Membrane</keyword>
<dbReference type="EMBL" id="QBMN01000009">
    <property type="protein sequence ID" value="PZO45256.1"/>
    <property type="molecule type" value="Genomic_DNA"/>
</dbReference>